<name>A0A9Q3VAA0_CLOBO</name>
<dbReference type="Proteomes" id="UP000813637">
    <property type="component" value="Unassembled WGS sequence"/>
</dbReference>
<dbReference type="InterPro" id="IPR011335">
    <property type="entry name" value="Restrct_endonuc-II-like"/>
</dbReference>
<reference evidence="5" key="1">
    <citation type="submission" date="2020-02" db="EMBL/GenBank/DDBJ databases">
        <authorList>
            <person name="Fillo S."/>
            <person name="Giordani F."/>
            <person name="Tonon E."/>
            <person name="Drigo I."/>
            <person name="Anselmo A."/>
            <person name="Fortunato A."/>
            <person name="Bano L."/>
            <person name="Lista F."/>
        </authorList>
    </citation>
    <scope>NUCLEOTIDE SEQUENCE</scope>
    <source>
        <strain evidence="5">IZSVe-TV_9877_3_12</strain>
    </source>
</reference>
<evidence type="ECO:0000256" key="1">
    <source>
        <dbReference type="ARBA" id="ARBA00022722"/>
    </source>
</evidence>
<protein>
    <submittedName>
        <fullName evidence="5">Restriction endonuclease</fullName>
    </submittedName>
</protein>
<sequence>MNFNLPYDIYSPKSIENYAKKLLGKSTRDILPEDYKNYKGKGGVGQLLEKYYFMYEPNSINGPDFQEAGVELKTSPFKINKSGKYTAKERLVLNIINYMEVYKETFETSTFWNKNKLILLVLYLYEKDVNKLDYIFKFVDLFQIPEEDLKIIKDDWQTIINKIKNGEAHKLSESDTNYLAACTKGANKNSTRSQPFSDEPAKQRAFSLKPSYMTYILNNYILKGKKTYNESIIKDDASLKNRTFEEYVIDQININKGKTINQLAEEYSVQAKPTSKSCTSSVALGMLGVRTKNSKEFEKANIKVKTIRINKNGSINESMSFPTFKFNEIINEQWETSELREMFLNTRYLLIIYKFDDNDELRLEKGMFWNIPHDDLEVEVRRVWERTVETIKSGIKVVRKEGKREINNLPGAKESRVAHVRPHGKNKIDTYPLPSGGEFTKQCFWLNKSYILEQIKDK</sequence>
<dbReference type="SUPFAM" id="SSF52980">
    <property type="entry name" value="Restriction endonuclease-like"/>
    <property type="match status" value="2"/>
</dbReference>
<dbReference type="GO" id="GO:0003677">
    <property type="term" value="F:DNA binding"/>
    <property type="evidence" value="ECO:0007669"/>
    <property type="project" value="InterPro"/>
</dbReference>
<evidence type="ECO:0000256" key="2">
    <source>
        <dbReference type="ARBA" id="ARBA00022759"/>
    </source>
</evidence>
<dbReference type="RefSeq" id="WP_198091312.1">
    <property type="nucleotide sequence ID" value="NZ_JAAMYB010000021.1"/>
</dbReference>
<evidence type="ECO:0000313" key="5">
    <source>
        <dbReference type="EMBL" id="MCD3196006.1"/>
    </source>
</evidence>
<dbReference type="SMART" id="SM00927">
    <property type="entry name" value="MutH"/>
    <property type="match status" value="1"/>
</dbReference>
<feature type="domain" description="DNA mismatch repair MutH/Type II restriction enzyme Sau3AI" evidence="4">
    <location>
        <begin position="55"/>
        <end position="155"/>
    </location>
</feature>
<evidence type="ECO:0000256" key="3">
    <source>
        <dbReference type="ARBA" id="ARBA00022801"/>
    </source>
</evidence>
<dbReference type="GO" id="GO:0016787">
    <property type="term" value="F:hydrolase activity"/>
    <property type="evidence" value="ECO:0007669"/>
    <property type="project" value="UniProtKB-KW"/>
</dbReference>
<proteinExistence type="predicted"/>
<keyword evidence="3" id="KW-0378">Hydrolase</keyword>
<evidence type="ECO:0000313" key="6">
    <source>
        <dbReference type="Proteomes" id="UP000813637"/>
    </source>
</evidence>
<dbReference type="Gene3D" id="3.40.600.10">
    <property type="entry name" value="DNA mismatch repair MutH/Restriction endonuclease, type II"/>
    <property type="match status" value="2"/>
</dbReference>
<dbReference type="EMBL" id="JAAMYB010000021">
    <property type="protein sequence ID" value="MCD3196006.1"/>
    <property type="molecule type" value="Genomic_DNA"/>
</dbReference>
<comment type="caution">
    <text evidence="5">The sequence shown here is derived from an EMBL/GenBank/DDBJ whole genome shotgun (WGS) entry which is preliminary data.</text>
</comment>
<gene>
    <name evidence="5" type="ORF">G8S53_12100</name>
</gene>
<dbReference type="InterPro" id="IPR011337">
    <property type="entry name" value="DNA_rep_MutH/RE_typeII_Sau3AI"/>
</dbReference>
<dbReference type="InterPro" id="IPR037057">
    <property type="entry name" value="DNA_rep_MutH/T2_RE_sf"/>
</dbReference>
<keyword evidence="1" id="KW-0540">Nuclease</keyword>
<dbReference type="NCBIfam" id="NF040973">
    <property type="entry name" value="restrict_Sau3AI"/>
    <property type="match status" value="1"/>
</dbReference>
<dbReference type="AlphaFoldDB" id="A0A9Q3VAA0"/>
<dbReference type="CDD" id="cd22355">
    <property type="entry name" value="Sau3AI_C"/>
    <property type="match status" value="1"/>
</dbReference>
<organism evidence="5 6">
    <name type="scientific">Clostridium botulinum C</name>
    <dbReference type="NCBI Taxonomy" id="36828"/>
    <lineage>
        <taxon>Bacteria</taxon>
        <taxon>Bacillati</taxon>
        <taxon>Bacillota</taxon>
        <taxon>Clostridia</taxon>
        <taxon>Eubacteriales</taxon>
        <taxon>Clostridiaceae</taxon>
        <taxon>Clostridium</taxon>
    </lineage>
</organism>
<reference evidence="5" key="2">
    <citation type="journal article" date="2021" name="Microorganisms">
        <title>Extensive Genome Exploration of Clostridium botulinum Group III Field Strains.</title>
        <authorList>
            <person name="Fillo S."/>
            <person name="Giordani F."/>
            <person name="Tonon E."/>
            <person name="Drigo I."/>
            <person name="Anselmo A."/>
            <person name="Fortunato A."/>
            <person name="Lista F."/>
            <person name="Bano L."/>
        </authorList>
    </citation>
    <scope>NUCLEOTIDE SEQUENCE</scope>
    <source>
        <strain evidence="5">IZSVe-TV_9877_3_12</strain>
    </source>
</reference>
<accession>A0A9Q3VAA0</accession>
<evidence type="ECO:0000259" key="4">
    <source>
        <dbReference type="SMART" id="SM00927"/>
    </source>
</evidence>
<dbReference type="GO" id="GO:0004519">
    <property type="term" value="F:endonuclease activity"/>
    <property type="evidence" value="ECO:0007669"/>
    <property type="project" value="UniProtKB-KW"/>
</dbReference>
<dbReference type="CDD" id="cd22356">
    <property type="entry name" value="Sau3AI_N-like"/>
    <property type="match status" value="1"/>
</dbReference>
<dbReference type="Pfam" id="PF02976">
    <property type="entry name" value="MutH"/>
    <property type="match status" value="2"/>
</dbReference>
<keyword evidence="2 5" id="KW-0255">Endonuclease</keyword>